<dbReference type="GO" id="GO:0046872">
    <property type="term" value="F:metal ion binding"/>
    <property type="evidence" value="ECO:0007669"/>
    <property type="project" value="UniProtKB-KW"/>
</dbReference>
<accession>A0AAE0U6X0</accession>
<keyword evidence="3" id="KW-0732">Signal</keyword>
<evidence type="ECO:0000256" key="3">
    <source>
        <dbReference type="SAM" id="SignalP"/>
    </source>
</evidence>
<evidence type="ECO:0000313" key="6">
    <source>
        <dbReference type="Proteomes" id="UP001285441"/>
    </source>
</evidence>
<dbReference type="Pfam" id="PF00264">
    <property type="entry name" value="Tyrosinase"/>
    <property type="match status" value="1"/>
</dbReference>
<dbReference type="InterPro" id="IPR008922">
    <property type="entry name" value="Di-copper_centre_dom_sf"/>
</dbReference>
<dbReference type="PROSITE" id="PS00498">
    <property type="entry name" value="TYROSINASE_2"/>
    <property type="match status" value="1"/>
</dbReference>
<feature type="domain" description="Tyrosinase copper-binding" evidence="4">
    <location>
        <begin position="303"/>
        <end position="314"/>
    </location>
</feature>
<feature type="chain" id="PRO_5042279426" description="Tyrosinase copper-binding domain-containing protein" evidence="3">
    <location>
        <begin position="22"/>
        <end position="380"/>
    </location>
</feature>
<sequence>MKVLSLIVGLLPLAAVTGAHPADPEDIAAKRVLKLQDQYQKNVLKTIKDRRTGCTPDKLLRRKEWGDLSKKDRLSYINAVYCLASKPGTTPHSQVPGARTLFDDFVVSHIQQKPFVHADGLFLGYHRYFLHLYEKALREVCGYKGAQPYWDWTLNYEDPRNSTVLDGSPWSLGSNGVFVPNRDPIQLPLPGGGFVDFPPATGGGCIASGPFTADKWQINLGPIGYAPQGPQGGLGYNPRCLTRDISLFWSNVTRPTAVAALLDGAVDIAAFNAALDSVPNGVHGGGHFQLGTVQLDVFCSPSDPIFWLHHAQIDRLWAIWQGQALSSRTYPVAGTVTEFNVPPSENATLNTIVNFGVISPSKPLRKLVSQIDEDLCVLYE</sequence>
<evidence type="ECO:0000259" key="4">
    <source>
        <dbReference type="PROSITE" id="PS00498"/>
    </source>
</evidence>
<protein>
    <recommendedName>
        <fullName evidence="4">Tyrosinase copper-binding domain-containing protein</fullName>
    </recommendedName>
</protein>
<reference evidence="5" key="2">
    <citation type="submission" date="2023-06" db="EMBL/GenBank/DDBJ databases">
        <authorList>
            <consortium name="Lawrence Berkeley National Laboratory"/>
            <person name="Haridas S."/>
            <person name="Hensen N."/>
            <person name="Bonometti L."/>
            <person name="Westerberg I."/>
            <person name="Brannstrom I.O."/>
            <person name="Guillou S."/>
            <person name="Cros-Aarteil S."/>
            <person name="Calhoun S."/>
            <person name="Kuo A."/>
            <person name="Mondo S."/>
            <person name="Pangilinan J."/>
            <person name="Riley R."/>
            <person name="LaButti K."/>
            <person name="Andreopoulos B."/>
            <person name="Lipzen A."/>
            <person name="Chen C."/>
            <person name="Yanf M."/>
            <person name="Daum C."/>
            <person name="Ng V."/>
            <person name="Clum A."/>
            <person name="Steindorff A."/>
            <person name="Ohm R."/>
            <person name="Martin F."/>
            <person name="Silar P."/>
            <person name="Natvig D."/>
            <person name="Lalanne C."/>
            <person name="Gautier V."/>
            <person name="Ament-velasquez S.L."/>
            <person name="Kruys A."/>
            <person name="Hutchinson M.I."/>
            <person name="Powell A.J."/>
            <person name="Barry K."/>
            <person name="Miller A.N."/>
            <person name="Grigoriev I.V."/>
            <person name="Debuchy R."/>
            <person name="Gladieux P."/>
            <person name="Thoren M.H."/>
            <person name="Johannesson H."/>
        </authorList>
    </citation>
    <scope>NUCLEOTIDE SEQUENCE</scope>
    <source>
        <strain evidence="5">CBS 232.78</strain>
    </source>
</reference>
<dbReference type="GO" id="GO:0016491">
    <property type="term" value="F:oxidoreductase activity"/>
    <property type="evidence" value="ECO:0007669"/>
    <property type="project" value="UniProtKB-KW"/>
</dbReference>
<dbReference type="PANTHER" id="PTHR11474">
    <property type="entry name" value="TYROSINASE FAMILY MEMBER"/>
    <property type="match status" value="1"/>
</dbReference>
<comment type="caution">
    <text evidence="5">The sequence shown here is derived from an EMBL/GenBank/DDBJ whole genome shotgun (WGS) entry which is preliminary data.</text>
</comment>
<feature type="signal peptide" evidence="3">
    <location>
        <begin position="1"/>
        <end position="21"/>
    </location>
</feature>
<evidence type="ECO:0000313" key="5">
    <source>
        <dbReference type="EMBL" id="KAK3392845.1"/>
    </source>
</evidence>
<dbReference type="PRINTS" id="PR00092">
    <property type="entry name" value="TYROSINASE"/>
</dbReference>
<proteinExistence type="predicted"/>
<dbReference type="InterPro" id="IPR002227">
    <property type="entry name" value="Tyrosinase_Cu-bd"/>
</dbReference>
<keyword evidence="1" id="KW-0479">Metal-binding</keyword>
<dbReference type="EMBL" id="JAULSW010000001">
    <property type="protein sequence ID" value="KAK3392845.1"/>
    <property type="molecule type" value="Genomic_DNA"/>
</dbReference>
<keyword evidence="2" id="KW-0560">Oxidoreductase</keyword>
<dbReference type="SUPFAM" id="SSF48056">
    <property type="entry name" value="Di-copper centre-containing domain"/>
    <property type="match status" value="1"/>
</dbReference>
<dbReference type="Proteomes" id="UP001285441">
    <property type="component" value="Unassembled WGS sequence"/>
</dbReference>
<gene>
    <name evidence="5" type="ORF">B0H63DRAFT_2337</name>
</gene>
<dbReference type="AlphaFoldDB" id="A0AAE0U6X0"/>
<keyword evidence="6" id="KW-1185">Reference proteome</keyword>
<reference evidence="5" key="1">
    <citation type="journal article" date="2023" name="Mol. Phylogenet. Evol.">
        <title>Genome-scale phylogeny and comparative genomics of the fungal order Sordariales.</title>
        <authorList>
            <person name="Hensen N."/>
            <person name="Bonometti L."/>
            <person name="Westerberg I."/>
            <person name="Brannstrom I.O."/>
            <person name="Guillou S."/>
            <person name="Cros-Aarteil S."/>
            <person name="Calhoun S."/>
            <person name="Haridas S."/>
            <person name="Kuo A."/>
            <person name="Mondo S."/>
            <person name="Pangilinan J."/>
            <person name="Riley R."/>
            <person name="LaButti K."/>
            <person name="Andreopoulos B."/>
            <person name="Lipzen A."/>
            <person name="Chen C."/>
            <person name="Yan M."/>
            <person name="Daum C."/>
            <person name="Ng V."/>
            <person name="Clum A."/>
            <person name="Steindorff A."/>
            <person name="Ohm R.A."/>
            <person name="Martin F."/>
            <person name="Silar P."/>
            <person name="Natvig D.O."/>
            <person name="Lalanne C."/>
            <person name="Gautier V."/>
            <person name="Ament-Velasquez S.L."/>
            <person name="Kruys A."/>
            <person name="Hutchinson M.I."/>
            <person name="Powell A.J."/>
            <person name="Barry K."/>
            <person name="Miller A.N."/>
            <person name="Grigoriev I.V."/>
            <person name="Debuchy R."/>
            <person name="Gladieux P."/>
            <person name="Hiltunen Thoren M."/>
            <person name="Johannesson H."/>
        </authorList>
    </citation>
    <scope>NUCLEOTIDE SEQUENCE</scope>
    <source>
        <strain evidence="5">CBS 232.78</strain>
    </source>
</reference>
<dbReference type="PANTHER" id="PTHR11474:SF125">
    <property type="entry name" value="N-ACETYL-6-HYDROXYTRYPTOPHAN OXIDASE IVOB-RELATED"/>
    <property type="match status" value="1"/>
</dbReference>
<name>A0AAE0U6X0_9PEZI</name>
<evidence type="ECO:0000256" key="1">
    <source>
        <dbReference type="ARBA" id="ARBA00022723"/>
    </source>
</evidence>
<organism evidence="5 6">
    <name type="scientific">Podospora didyma</name>
    <dbReference type="NCBI Taxonomy" id="330526"/>
    <lineage>
        <taxon>Eukaryota</taxon>
        <taxon>Fungi</taxon>
        <taxon>Dikarya</taxon>
        <taxon>Ascomycota</taxon>
        <taxon>Pezizomycotina</taxon>
        <taxon>Sordariomycetes</taxon>
        <taxon>Sordariomycetidae</taxon>
        <taxon>Sordariales</taxon>
        <taxon>Podosporaceae</taxon>
        <taxon>Podospora</taxon>
    </lineage>
</organism>
<dbReference type="Gene3D" id="1.10.1280.10">
    <property type="entry name" value="Di-copper center containing domain from catechol oxidase"/>
    <property type="match status" value="1"/>
</dbReference>
<evidence type="ECO:0000256" key="2">
    <source>
        <dbReference type="ARBA" id="ARBA00023002"/>
    </source>
</evidence>
<dbReference type="InterPro" id="IPR050316">
    <property type="entry name" value="Tyrosinase/Hemocyanin"/>
</dbReference>